<accession>A0A146K6J1</accession>
<dbReference type="PANTHER" id="PTHR11629">
    <property type="entry name" value="VACUOLAR PROTON ATPASES"/>
    <property type="match status" value="1"/>
</dbReference>
<comment type="caution">
    <text evidence="8">Lacks conserved residue(s) required for the propagation of feature annotation.</text>
</comment>
<keyword evidence="6 8" id="KW-0406">Ion transport</keyword>
<dbReference type="InterPro" id="IPR002490">
    <property type="entry name" value="V-ATPase_116kDa_su"/>
</dbReference>
<evidence type="ECO:0000313" key="9">
    <source>
        <dbReference type="EMBL" id="JAP92018.1"/>
    </source>
</evidence>
<organism evidence="9">
    <name type="scientific">Trepomonas sp. PC1</name>
    <dbReference type="NCBI Taxonomy" id="1076344"/>
    <lineage>
        <taxon>Eukaryota</taxon>
        <taxon>Metamonada</taxon>
        <taxon>Diplomonadida</taxon>
        <taxon>Hexamitidae</taxon>
        <taxon>Hexamitinae</taxon>
        <taxon>Trepomonas</taxon>
    </lineage>
</organism>
<evidence type="ECO:0000256" key="7">
    <source>
        <dbReference type="ARBA" id="ARBA00023136"/>
    </source>
</evidence>
<dbReference type="EMBL" id="GDID01004588">
    <property type="protein sequence ID" value="JAP92018.1"/>
    <property type="molecule type" value="Transcribed_RNA"/>
</dbReference>
<dbReference type="GO" id="GO:0051117">
    <property type="term" value="F:ATPase binding"/>
    <property type="evidence" value="ECO:0007669"/>
    <property type="project" value="TreeGrafter"/>
</dbReference>
<dbReference type="GO" id="GO:0007035">
    <property type="term" value="P:vacuolar acidification"/>
    <property type="evidence" value="ECO:0007669"/>
    <property type="project" value="TreeGrafter"/>
</dbReference>
<comment type="function">
    <text evidence="8">Essential component of the vacuolar proton pump (V-ATPase), a multimeric enzyme that catalyzes the translocation of protons across the membranes. Required for assembly and activity of the V-ATPase.</text>
</comment>
<evidence type="ECO:0000256" key="8">
    <source>
        <dbReference type="RuleBase" id="RU361189"/>
    </source>
</evidence>
<dbReference type="GO" id="GO:0033179">
    <property type="term" value="C:proton-transporting V-type ATPase, V0 domain"/>
    <property type="evidence" value="ECO:0007669"/>
    <property type="project" value="InterPro"/>
</dbReference>
<comment type="subcellular location">
    <subcellularLocation>
        <location evidence="1">Membrane</location>
        <topology evidence="1">Multi-pass membrane protein</topology>
    </subcellularLocation>
</comment>
<evidence type="ECO:0000256" key="4">
    <source>
        <dbReference type="ARBA" id="ARBA00022692"/>
    </source>
</evidence>
<evidence type="ECO:0000256" key="3">
    <source>
        <dbReference type="ARBA" id="ARBA00022448"/>
    </source>
</evidence>
<feature type="transmembrane region" description="Helical" evidence="8">
    <location>
        <begin position="405"/>
        <end position="426"/>
    </location>
</feature>
<evidence type="ECO:0000256" key="2">
    <source>
        <dbReference type="ARBA" id="ARBA00009904"/>
    </source>
</evidence>
<keyword evidence="5 8" id="KW-1133">Transmembrane helix</keyword>
<feature type="transmembrane region" description="Helical" evidence="8">
    <location>
        <begin position="322"/>
        <end position="346"/>
    </location>
</feature>
<dbReference type="Pfam" id="PF01496">
    <property type="entry name" value="V_ATPase_I"/>
    <property type="match status" value="1"/>
</dbReference>
<keyword evidence="4 8" id="KW-0812">Transmembrane</keyword>
<evidence type="ECO:0000256" key="1">
    <source>
        <dbReference type="ARBA" id="ARBA00004141"/>
    </source>
</evidence>
<gene>
    <name evidence="9" type="ORF">TPC1_16169</name>
</gene>
<keyword evidence="3 8" id="KW-0813">Transport</keyword>
<proteinExistence type="inferred from homology"/>
<comment type="similarity">
    <text evidence="2 8">Belongs to the V-ATPase 116 kDa subunit family.</text>
</comment>
<name>A0A146K6J1_9EUKA</name>
<feature type="transmembrane region" description="Helical" evidence="8">
    <location>
        <begin position="277"/>
        <end position="310"/>
    </location>
</feature>
<reference evidence="9" key="1">
    <citation type="submission" date="2015-07" db="EMBL/GenBank/DDBJ databases">
        <title>Adaptation to a free-living lifestyle via gene acquisitions in the diplomonad Trepomonas sp. PC1.</title>
        <authorList>
            <person name="Xu F."/>
            <person name="Jerlstrom-Hultqvist J."/>
            <person name="Kolisko M."/>
            <person name="Simpson A.G.B."/>
            <person name="Roger A.J."/>
            <person name="Svard S.G."/>
            <person name="Andersson J.O."/>
        </authorList>
    </citation>
    <scope>NUCLEOTIDE SEQUENCE</scope>
    <source>
        <strain evidence="9">PC1</strain>
    </source>
</reference>
<dbReference type="GO" id="GO:0016471">
    <property type="term" value="C:vacuolar proton-transporting V-type ATPase complex"/>
    <property type="evidence" value="ECO:0007669"/>
    <property type="project" value="TreeGrafter"/>
</dbReference>
<feature type="non-terminal residue" evidence="9">
    <location>
        <position position="447"/>
    </location>
</feature>
<evidence type="ECO:0000256" key="5">
    <source>
        <dbReference type="ARBA" id="ARBA00022989"/>
    </source>
</evidence>
<sequence>RKDTFCRLVVLENIINVYHEKIKRTLSNTNIENQMTIVATEIINRQYERNDHFSTEISDMLDTSLVTIFVLIPRKLTIYMQKLIFRICYSNVIFDSCAIENDIDGQQFDVMSISINGQLPLLRVQKLLQSHQLIIVDLPNNIKTEILNTEQKLRNYEVTLNYSQLRVQNLLFTTSGLIDQIARFVGEEISIVNCLNKFRQSEYKCECECWIPTSTTQLIKQTINNINANIQSQCVLTEIETEKRPPTFYSTNKFTQVFHSIVTNYGQPSYQEINPAYFYLYQFAFTYSVMFGDAGHGIINALVGFMLIVFEKKIEKLNNDMIELIYFGRYLVFQMSIYSIITGFMYNDFFSLGFNLFGSNYKFKAVPNQNRAIAEFNGVYNFGVDPYWHWCNQSMPFLNSYKMKMSVIIGVTQMLFGLMIKLINLLKQKKKHVIFTSWIPEFLFMFS</sequence>
<evidence type="ECO:0000256" key="6">
    <source>
        <dbReference type="ARBA" id="ARBA00023065"/>
    </source>
</evidence>
<dbReference type="GO" id="GO:0046961">
    <property type="term" value="F:proton-transporting ATPase activity, rotational mechanism"/>
    <property type="evidence" value="ECO:0007669"/>
    <property type="project" value="InterPro"/>
</dbReference>
<protein>
    <recommendedName>
        <fullName evidence="8">V-type proton ATPase subunit a</fullName>
    </recommendedName>
</protein>
<keyword evidence="7 8" id="KW-0472">Membrane</keyword>
<keyword evidence="8" id="KW-0375">Hydrogen ion transport</keyword>
<feature type="non-terminal residue" evidence="9">
    <location>
        <position position="1"/>
    </location>
</feature>
<dbReference type="AlphaFoldDB" id="A0A146K6J1"/>
<dbReference type="PANTHER" id="PTHR11629:SF63">
    <property type="entry name" value="V-TYPE PROTON ATPASE SUBUNIT A"/>
    <property type="match status" value="1"/>
</dbReference>